<keyword evidence="2" id="KW-1185">Reference proteome</keyword>
<comment type="caution">
    <text evidence="1">The sequence shown here is derived from an EMBL/GenBank/DDBJ whole genome shotgun (WGS) entry which is preliminary data.</text>
</comment>
<dbReference type="EMBL" id="CACRXK020023836">
    <property type="protein sequence ID" value="CAB4038122.1"/>
    <property type="molecule type" value="Genomic_DNA"/>
</dbReference>
<name>A0A6S7LL20_PARCT</name>
<dbReference type="CDD" id="cd09275">
    <property type="entry name" value="RNase_HI_RT_DIRS1"/>
    <property type="match status" value="1"/>
</dbReference>
<dbReference type="InterPro" id="IPR043502">
    <property type="entry name" value="DNA/RNA_pol_sf"/>
</dbReference>
<dbReference type="PANTHER" id="PTHR33050:SF7">
    <property type="entry name" value="RIBONUCLEASE H"/>
    <property type="match status" value="1"/>
</dbReference>
<protein>
    <submittedName>
        <fullName evidence="1">Uncharacterized protein</fullName>
    </submittedName>
</protein>
<sequence>MTLHLPDYKVEAIKADCNDLLARHEVSVRELSQLIGRLTASIQAIFPAPLYYRHLQHLKHQALAQRKGYDATIALSREAEEELHWWLAHLNAWNGRAILHPSPDLIIETDASMRGWGAVCQGVRTGGLWSQMEQKLHINCLELLAGSFAVKSFTKDRLCVHVRLRMDNTSAVAYVNRLGGTHSLVLANLALALWEWALNRNIFLSAEHLSGRLNTTADWQSRHFDDSSNWQLCPEVFRAL</sequence>
<dbReference type="OrthoDB" id="2371919at2759"/>
<evidence type="ECO:0000313" key="1">
    <source>
        <dbReference type="EMBL" id="CAB4038122.1"/>
    </source>
</evidence>
<evidence type="ECO:0000313" key="2">
    <source>
        <dbReference type="Proteomes" id="UP001152795"/>
    </source>
</evidence>
<proteinExistence type="predicted"/>
<dbReference type="AlphaFoldDB" id="A0A6S7LL20"/>
<dbReference type="Proteomes" id="UP001152795">
    <property type="component" value="Unassembled WGS sequence"/>
</dbReference>
<dbReference type="InterPro" id="IPR052055">
    <property type="entry name" value="Hepadnavirus_pol/RT"/>
</dbReference>
<accession>A0A6S7LL20</accession>
<organism evidence="1 2">
    <name type="scientific">Paramuricea clavata</name>
    <name type="common">Red gorgonian</name>
    <name type="synonym">Violescent sea-whip</name>
    <dbReference type="NCBI Taxonomy" id="317549"/>
    <lineage>
        <taxon>Eukaryota</taxon>
        <taxon>Metazoa</taxon>
        <taxon>Cnidaria</taxon>
        <taxon>Anthozoa</taxon>
        <taxon>Octocorallia</taxon>
        <taxon>Malacalcyonacea</taxon>
        <taxon>Plexauridae</taxon>
        <taxon>Paramuricea</taxon>
    </lineage>
</organism>
<gene>
    <name evidence="1" type="ORF">PACLA_8A001802</name>
</gene>
<dbReference type="PANTHER" id="PTHR33050">
    <property type="entry name" value="REVERSE TRANSCRIPTASE DOMAIN-CONTAINING PROTEIN"/>
    <property type="match status" value="1"/>
</dbReference>
<dbReference type="SUPFAM" id="SSF56672">
    <property type="entry name" value="DNA/RNA polymerases"/>
    <property type="match status" value="1"/>
</dbReference>
<feature type="non-terminal residue" evidence="1">
    <location>
        <position position="240"/>
    </location>
</feature>
<reference evidence="1" key="1">
    <citation type="submission" date="2020-04" db="EMBL/GenBank/DDBJ databases">
        <authorList>
            <person name="Alioto T."/>
            <person name="Alioto T."/>
            <person name="Gomez Garrido J."/>
        </authorList>
    </citation>
    <scope>NUCLEOTIDE SEQUENCE</scope>
    <source>
        <strain evidence="1">A484AB</strain>
    </source>
</reference>